<evidence type="ECO:0000256" key="1">
    <source>
        <dbReference type="SAM" id="Coils"/>
    </source>
</evidence>
<organism evidence="2 3">
    <name type="scientific">Ricinus communis</name>
    <name type="common">Castor bean</name>
    <dbReference type="NCBI Taxonomy" id="3988"/>
    <lineage>
        <taxon>Eukaryota</taxon>
        <taxon>Viridiplantae</taxon>
        <taxon>Streptophyta</taxon>
        <taxon>Embryophyta</taxon>
        <taxon>Tracheophyta</taxon>
        <taxon>Spermatophyta</taxon>
        <taxon>Magnoliopsida</taxon>
        <taxon>eudicotyledons</taxon>
        <taxon>Gunneridae</taxon>
        <taxon>Pentapetalae</taxon>
        <taxon>rosids</taxon>
        <taxon>fabids</taxon>
        <taxon>Malpighiales</taxon>
        <taxon>Euphorbiaceae</taxon>
        <taxon>Acalyphoideae</taxon>
        <taxon>Acalypheae</taxon>
        <taxon>Ricinus</taxon>
    </lineage>
</organism>
<gene>
    <name evidence="2" type="ORF">RCOM_1598840</name>
</gene>
<name>B9R8D6_RICCO</name>
<feature type="coiled-coil region" evidence="1">
    <location>
        <begin position="7"/>
        <end position="34"/>
    </location>
</feature>
<dbReference type="EMBL" id="EQ973772">
    <property type="protein sequence ID" value="EEF52766.1"/>
    <property type="molecule type" value="Genomic_DNA"/>
</dbReference>
<evidence type="ECO:0000313" key="2">
    <source>
        <dbReference type="EMBL" id="EEF52766.1"/>
    </source>
</evidence>
<keyword evidence="1" id="KW-0175">Coiled coil</keyword>
<proteinExistence type="predicted"/>
<protein>
    <submittedName>
        <fullName evidence="2">Uncharacterized protein</fullName>
    </submittedName>
</protein>
<reference evidence="3" key="1">
    <citation type="journal article" date="2010" name="Nat. Biotechnol.">
        <title>Draft genome sequence of the oilseed species Ricinus communis.</title>
        <authorList>
            <person name="Chan A.P."/>
            <person name="Crabtree J."/>
            <person name="Zhao Q."/>
            <person name="Lorenzi H."/>
            <person name="Orvis J."/>
            <person name="Puiu D."/>
            <person name="Melake-Berhan A."/>
            <person name="Jones K.M."/>
            <person name="Redman J."/>
            <person name="Chen G."/>
            <person name="Cahoon E.B."/>
            <person name="Gedil M."/>
            <person name="Stanke M."/>
            <person name="Haas B.J."/>
            <person name="Wortman J.R."/>
            <person name="Fraser-Liggett C.M."/>
            <person name="Ravel J."/>
            <person name="Rabinowicz P.D."/>
        </authorList>
    </citation>
    <scope>NUCLEOTIDE SEQUENCE [LARGE SCALE GENOMIC DNA]</scope>
    <source>
        <strain evidence="3">cv. Hale</strain>
    </source>
</reference>
<dbReference type="AlphaFoldDB" id="B9R8D6"/>
<dbReference type="Proteomes" id="UP000008311">
    <property type="component" value="Unassembled WGS sequence"/>
</dbReference>
<evidence type="ECO:0000313" key="3">
    <source>
        <dbReference type="Proteomes" id="UP000008311"/>
    </source>
</evidence>
<dbReference type="InParanoid" id="B9R8D6"/>
<accession>B9R8D6</accession>
<keyword evidence="3" id="KW-1185">Reference proteome</keyword>
<sequence length="52" mass="6117">MHSLAYTQELELEVDKLMEENAKLRRQQKKFLAAPAQLPKKNNLYRTLTAPF</sequence>